<sequence>MNSTKKHRPALTSRRLLGILSAATMTTASLFALSTPAQAQAVCIEPEPAALYLYENRNGSGDVFQATASVIDFRVFGFNDKASRVWNKYDCRAWVLYDDNQFEDRHYCIRPNQTVDLHREAWNFGDKISSVKKLTGKSCSGYPTFG</sequence>
<reference evidence="2 3" key="1">
    <citation type="submission" date="2021-01" db="EMBL/GenBank/DDBJ databases">
        <title>Whole genome shotgun sequence of Actinoplanes deccanensis NBRC 13994.</title>
        <authorList>
            <person name="Komaki H."/>
            <person name="Tamura T."/>
        </authorList>
    </citation>
    <scope>NUCLEOTIDE SEQUENCE [LARGE SCALE GENOMIC DNA]</scope>
    <source>
        <strain evidence="2 3">NBRC 13994</strain>
    </source>
</reference>
<dbReference type="Gene3D" id="2.60.20.10">
    <property type="entry name" value="Crystallins"/>
    <property type="match status" value="1"/>
</dbReference>
<feature type="signal peptide" evidence="1">
    <location>
        <begin position="1"/>
        <end position="39"/>
    </location>
</feature>
<dbReference type="InterPro" id="IPR011024">
    <property type="entry name" value="G_crystallin-like"/>
</dbReference>
<dbReference type="EMBL" id="BOMI01000190">
    <property type="protein sequence ID" value="GID80372.1"/>
    <property type="molecule type" value="Genomic_DNA"/>
</dbReference>
<dbReference type="Pfam" id="PF03995">
    <property type="entry name" value="Inhibitor_I36"/>
    <property type="match status" value="1"/>
</dbReference>
<dbReference type="PROSITE" id="PS51318">
    <property type="entry name" value="TAT"/>
    <property type="match status" value="1"/>
</dbReference>
<dbReference type="InterPro" id="IPR006311">
    <property type="entry name" value="TAT_signal"/>
</dbReference>
<organism evidence="2 3">
    <name type="scientific">Paractinoplanes deccanensis</name>
    <dbReference type="NCBI Taxonomy" id="113561"/>
    <lineage>
        <taxon>Bacteria</taxon>
        <taxon>Bacillati</taxon>
        <taxon>Actinomycetota</taxon>
        <taxon>Actinomycetes</taxon>
        <taxon>Micromonosporales</taxon>
        <taxon>Micromonosporaceae</taxon>
        <taxon>Paractinoplanes</taxon>
    </lineage>
</organism>
<accession>A0ABQ3YK72</accession>
<gene>
    <name evidence="2" type="ORF">Ade02nite_90130</name>
</gene>
<keyword evidence="1" id="KW-0732">Signal</keyword>
<evidence type="ECO:0000313" key="2">
    <source>
        <dbReference type="EMBL" id="GID80372.1"/>
    </source>
</evidence>
<comment type="caution">
    <text evidence="2">The sequence shown here is derived from an EMBL/GenBank/DDBJ whole genome shotgun (WGS) entry which is preliminary data.</text>
</comment>
<proteinExistence type="predicted"/>
<dbReference type="RefSeq" id="WP_203777598.1">
    <property type="nucleotide sequence ID" value="NZ_BAAABO010000052.1"/>
</dbReference>
<evidence type="ECO:0000256" key="1">
    <source>
        <dbReference type="SAM" id="SignalP"/>
    </source>
</evidence>
<evidence type="ECO:0000313" key="3">
    <source>
        <dbReference type="Proteomes" id="UP000609879"/>
    </source>
</evidence>
<protein>
    <submittedName>
        <fullName evidence="2">Uncharacterized protein</fullName>
    </submittedName>
</protein>
<feature type="chain" id="PRO_5046657257" evidence="1">
    <location>
        <begin position="40"/>
        <end position="146"/>
    </location>
</feature>
<name>A0ABQ3YK72_9ACTN</name>
<dbReference type="SUPFAM" id="SSF49695">
    <property type="entry name" value="gamma-Crystallin-like"/>
    <property type="match status" value="1"/>
</dbReference>
<keyword evidence="3" id="KW-1185">Reference proteome</keyword>
<dbReference type="Proteomes" id="UP000609879">
    <property type="component" value="Unassembled WGS sequence"/>
</dbReference>